<accession>A0A9W7GH31</accession>
<evidence type="ECO:0000256" key="1">
    <source>
        <dbReference type="ARBA" id="ARBA00001936"/>
    </source>
</evidence>
<dbReference type="EC" id="3.6.1.1" evidence="2"/>
<evidence type="ECO:0000256" key="7">
    <source>
        <dbReference type="ARBA" id="ARBA00047820"/>
    </source>
</evidence>
<evidence type="ECO:0000256" key="9">
    <source>
        <dbReference type="SAM" id="Phobius"/>
    </source>
</evidence>
<evidence type="ECO:0000256" key="3">
    <source>
        <dbReference type="ARBA" id="ARBA00022723"/>
    </source>
</evidence>
<organism evidence="11 12">
    <name type="scientific">Triparma columacea</name>
    <dbReference type="NCBI Taxonomy" id="722753"/>
    <lineage>
        <taxon>Eukaryota</taxon>
        <taxon>Sar</taxon>
        <taxon>Stramenopiles</taxon>
        <taxon>Ochrophyta</taxon>
        <taxon>Bolidophyceae</taxon>
        <taxon>Parmales</taxon>
        <taxon>Triparmaceae</taxon>
        <taxon>Triparma</taxon>
    </lineage>
</organism>
<dbReference type="Proteomes" id="UP001165065">
    <property type="component" value="Unassembled WGS sequence"/>
</dbReference>
<dbReference type="Gene3D" id="3.10.310.20">
    <property type="entry name" value="DHHA2 domain"/>
    <property type="match status" value="1"/>
</dbReference>
<dbReference type="SMART" id="SM01131">
    <property type="entry name" value="DHHA2"/>
    <property type="match status" value="1"/>
</dbReference>
<dbReference type="GO" id="GO:0004427">
    <property type="term" value="F:inorganic diphosphate phosphatase activity"/>
    <property type="evidence" value="ECO:0007669"/>
    <property type="project" value="UniProtKB-EC"/>
</dbReference>
<evidence type="ECO:0000256" key="6">
    <source>
        <dbReference type="ARBA" id="ARBA00032535"/>
    </source>
</evidence>
<evidence type="ECO:0000256" key="2">
    <source>
        <dbReference type="ARBA" id="ARBA00012146"/>
    </source>
</evidence>
<feature type="transmembrane region" description="Helical" evidence="9">
    <location>
        <begin position="522"/>
        <end position="542"/>
    </location>
</feature>
<evidence type="ECO:0000313" key="12">
    <source>
        <dbReference type="Proteomes" id="UP001165065"/>
    </source>
</evidence>
<protein>
    <recommendedName>
        <fullName evidence="2">inorganic diphosphatase</fullName>
        <ecNumber evidence="2">3.6.1.1</ecNumber>
    </recommendedName>
    <alternativeName>
        <fullName evidence="6">Pyrophosphate phospho-hydrolase</fullName>
    </alternativeName>
</protein>
<evidence type="ECO:0000256" key="8">
    <source>
        <dbReference type="SAM" id="MobiDB-lite"/>
    </source>
</evidence>
<comment type="caution">
    <text evidence="11">The sequence shown here is derived from an EMBL/GenBank/DDBJ whole genome shotgun (WGS) entry which is preliminary data.</text>
</comment>
<keyword evidence="12" id="KW-1185">Reference proteome</keyword>
<dbReference type="PANTHER" id="PTHR12112">
    <property type="entry name" value="BNIP - RELATED"/>
    <property type="match status" value="1"/>
</dbReference>
<comment type="catalytic activity">
    <reaction evidence="7">
        <text>diphosphate + H2O = 2 phosphate + H(+)</text>
        <dbReference type="Rhea" id="RHEA:24576"/>
        <dbReference type="ChEBI" id="CHEBI:15377"/>
        <dbReference type="ChEBI" id="CHEBI:15378"/>
        <dbReference type="ChEBI" id="CHEBI:33019"/>
        <dbReference type="ChEBI" id="CHEBI:43474"/>
        <dbReference type="EC" id="3.6.1.1"/>
    </reaction>
</comment>
<dbReference type="GO" id="GO:0005737">
    <property type="term" value="C:cytoplasm"/>
    <property type="evidence" value="ECO:0007669"/>
    <property type="project" value="InterPro"/>
</dbReference>
<reference evidence="12" key="1">
    <citation type="journal article" date="2023" name="Commun. Biol.">
        <title>Genome analysis of Parmales, the sister group of diatoms, reveals the evolutionary specialization of diatoms from phago-mixotrophs to photoautotrophs.</title>
        <authorList>
            <person name="Ban H."/>
            <person name="Sato S."/>
            <person name="Yoshikawa S."/>
            <person name="Yamada K."/>
            <person name="Nakamura Y."/>
            <person name="Ichinomiya M."/>
            <person name="Sato N."/>
            <person name="Blanc-Mathieu R."/>
            <person name="Endo H."/>
            <person name="Kuwata A."/>
            <person name="Ogata H."/>
        </authorList>
    </citation>
    <scope>NUCLEOTIDE SEQUENCE [LARGE SCALE GENOMIC DNA]</scope>
</reference>
<feature type="compositionally biased region" description="Polar residues" evidence="8">
    <location>
        <begin position="467"/>
        <end position="481"/>
    </location>
</feature>
<dbReference type="Pfam" id="PF01368">
    <property type="entry name" value="DHH"/>
    <property type="match status" value="1"/>
</dbReference>
<dbReference type="GO" id="GO:0046872">
    <property type="term" value="F:metal ion binding"/>
    <property type="evidence" value="ECO:0007669"/>
    <property type="project" value="UniProtKB-KW"/>
</dbReference>
<dbReference type="SUPFAM" id="SSF64182">
    <property type="entry name" value="DHH phosphoesterases"/>
    <property type="match status" value="1"/>
</dbReference>
<feature type="domain" description="DHHA2" evidence="10">
    <location>
        <begin position="235"/>
        <end position="379"/>
    </location>
</feature>
<feature type="compositionally biased region" description="Basic and acidic residues" evidence="8">
    <location>
        <begin position="504"/>
        <end position="513"/>
    </location>
</feature>
<gene>
    <name evidence="11" type="ORF">TrCOL_g8718</name>
</gene>
<dbReference type="Gene3D" id="3.90.1640.10">
    <property type="entry name" value="inorganic pyrophosphatase (n-terminal core)"/>
    <property type="match status" value="1"/>
</dbReference>
<keyword evidence="4" id="KW-0378">Hydrolase</keyword>
<name>A0A9W7GH31_9STRA</name>
<dbReference type="InterPro" id="IPR038763">
    <property type="entry name" value="DHH_sf"/>
</dbReference>
<proteinExistence type="predicted"/>
<comment type="cofactor">
    <cofactor evidence="1">
        <name>Mn(2+)</name>
        <dbReference type="ChEBI" id="CHEBI:29035"/>
    </cofactor>
</comment>
<dbReference type="InterPro" id="IPR001667">
    <property type="entry name" value="DDH_dom"/>
</dbReference>
<keyword evidence="9" id="KW-0812">Transmembrane</keyword>
<dbReference type="PANTHER" id="PTHR12112:SF22">
    <property type="entry name" value="MANGANESE-DEPENDENT INORGANIC PYROPHOSPHATASE-RELATED"/>
    <property type="match status" value="1"/>
</dbReference>
<keyword evidence="3" id="KW-0479">Metal-binding</keyword>
<feature type="compositionally biased region" description="Gly residues" evidence="8">
    <location>
        <begin position="487"/>
        <end position="500"/>
    </location>
</feature>
<dbReference type="InterPro" id="IPR038222">
    <property type="entry name" value="DHHA2_dom_sf"/>
</dbReference>
<dbReference type="AlphaFoldDB" id="A0A9W7GH31"/>
<keyword evidence="9" id="KW-1133">Transmembrane helix</keyword>
<evidence type="ECO:0000259" key="10">
    <source>
        <dbReference type="SMART" id="SM01131"/>
    </source>
</evidence>
<dbReference type="OrthoDB" id="374045at2759"/>
<dbReference type="Pfam" id="PF02833">
    <property type="entry name" value="DHHA2"/>
    <property type="match status" value="1"/>
</dbReference>
<keyword evidence="5" id="KW-0464">Manganese</keyword>
<evidence type="ECO:0000256" key="4">
    <source>
        <dbReference type="ARBA" id="ARBA00022801"/>
    </source>
</evidence>
<keyword evidence="9" id="KW-0472">Membrane</keyword>
<dbReference type="InterPro" id="IPR004097">
    <property type="entry name" value="DHHA2"/>
</dbReference>
<dbReference type="EMBL" id="BRYA01000233">
    <property type="protein sequence ID" value="GMI44945.1"/>
    <property type="molecule type" value="Genomic_DNA"/>
</dbReference>
<feature type="region of interest" description="Disordered" evidence="8">
    <location>
        <begin position="458"/>
        <end position="516"/>
    </location>
</feature>
<sequence>MGKTDTPELPLTPRSRARRLSTALDDTIVDNSDQAIAAIALMSEKPHKSNPRVDGFALEIPPNTVFVGHLNTDMDSIASSIGAAFLFNGIAAAASKLNTETKHWGFDPPTYFPDLEHDKSKVCLMDHNQESQIAPTLNLNGLVGVIDHHALQNGTVITDRPIYIDIRPWGSACTIVGHTYLRIRKPIPNKIAGILLSGILSDTLNLRSPTTTDHDRLLVAVLAKISEVSDINGLADMQFKAKSSELMHMSPYEVACGDQKKFTIKDKNDKQLSIGFGVVETTDPRAMKTRIDELMVEVASLKSEQMLDFSFLAIVDIVNLTSTLISIGRAESELAEAAWKRKIVSPPSEGEENNMIGTMELENMVSRKKDFIPALTDAIANGFEASEPALQKTEKQKAVVVEDVYGIVSKEWSLEACCNVLVRRLKKGALKRVNSFATMATPGGGWARTASNNNMLSWGYPPDTLKKSGSQAGPSTSSVGKSPTPGKGDGPPSGWKGGPIGSKAGKEDKRAKDVVPSSSATILLLPLLLGAAIGAIAATIIASRRRN</sequence>
<evidence type="ECO:0000313" key="11">
    <source>
        <dbReference type="EMBL" id="GMI44945.1"/>
    </source>
</evidence>
<evidence type="ECO:0000256" key="5">
    <source>
        <dbReference type="ARBA" id="ARBA00023211"/>
    </source>
</evidence>